<evidence type="ECO:0000313" key="3">
    <source>
        <dbReference type="Proteomes" id="UP001207177"/>
    </source>
</evidence>
<evidence type="ECO:0000259" key="1">
    <source>
        <dbReference type="Pfam" id="PF05709"/>
    </source>
</evidence>
<organism evidence="2 3">
    <name type="scientific">Streptococcus oralis</name>
    <dbReference type="NCBI Taxonomy" id="1303"/>
    <lineage>
        <taxon>Bacteria</taxon>
        <taxon>Bacillati</taxon>
        <taxon>Bacillota</taxon>
        <taxon>Bacilli</taxon>
        <taxon>Lactobacillales</taxon>
        <taxon>Streptococcaceae</taxon>
        <taxon>Streptococcus</taxon>
    </lineage>
</organism>
<dbReference type="InterPro" id="IPR008841">
    <property type="entry name" value="Siphovirus-type_tail_N"/>
</dbReference>
<protein>
    <submittedName>
        <fullName evidence="2">Phage tail family protein</fullName>
    </submittedName>
</protein>
<sequence>MNNDTITINGFDLSEVIDIIDIIRPVGNERHVVTNDAPLVGVNLQEVRTGAKTIKVKFAMQYGNGMTLETAKHKLAGIFNTSEAVKIVISDEPDKYYMGLVSGSVDIENITRWFQKGSFDLIIPDGVAHGSTYKRFDNGQEQPDKVVFNLVNNGNVPAFPVVTVKNNAENGYIGLVNTSGAFEVGDREEADTGIVKRSEVLIDFRGDRISDGFARATKNKAVTNDNSENVVGTAELTTLWDKKHIRLRDQTTSGKYGNYATSLSWDIPTDSSGAVGSLDDYIIGRQIFVSNAANQYGFIKITVSDTNGQFLYGIETFKRTKGQDCEFNVFGSDGKNSYYFLKCLNFTGISDSKLNPFTSSRGQFEIKRNDDRVHVYYQGSVYSFIIPEIKSRKSAKIHVMLGAYHDKPMVTHMYIDELLYRKDFVPAIGDVPNRYPIGSNVVLNSENDTVTVDGLEKIVDVVDGSSFLTIPPGNSQLEVYCSSWVKTKPTVKVEFKERYL</sequence>
<feature type="domain" description="Siphovirus-type tail component RIFT-related" evidence="1">
    <location>
        <begin position="33"/>
        <end position="118"/>
    </location>
</feature>
<dbReference type="RefSeq" id="WP_268711135.1">
    <property type="nucleotide sequence ID" value="NZ_JAKUVW010000003.1"/>
</dbReference>
<dbReference type="Gene3D" id="2.40.30.200">
    <property type="match status" value="1"/>
</dbReference>
<evidence type="ECO:0000313" key="2">
    <source>
        <dbReference type="EMBL" id="MCY7059520.1"/>
    </source>
</evidence>
<dbReference type="EMBL" id="JAKUVW010000003">
    <property type="protein sequence ID" value="MCY7059520.1"/>
    <property type="molecule type" value="Genomic_DNA"/>
</dbReference>
<dbReference type="NCBIfam" id="TIGR01633">
    <property type="entry name" value="phi3626_gp14_N"/>
    <property type="match status" value="1"/>
</dbReference>
<accession>A0AAW5WEH2</accession>
<proteinExistence type="predicted"/>
<dbReference type="Pfam" id="PF05709">
    <property type="entry name" value="Sipho_tail"/>
    <property type="match status" value="1"/>
</dbReference>
<gene>
    <name evidence="2" type="ORF">MK395_01675</name>
</gene>
<dbReference type="AlphaFoldDB" id="A0AAW5WEH2"/>
<name>A0AAW5WEH2_STROR</name>
<comment type="caution">
    <text evidence="2">The sequence shown here is derived from an EMBL/GenBank/DDBJ whole genome shotgun (WGS) entry which is preliminary data.</text>
</comment>
<dbReference type="InterPro" id="IPR006520">
    <property type="entry name" value="Dit_BPSPP_N"/>
</dbReference>
<reference evidence="2 3" key="1">
    <citation type="journal article" date="2022" name="Med Res Arch">
        <title>Genomic identification of streptococcal strains and relation to clinical characteristics. A substudy to The Partial Oral Treatment of Endocarditis (POET) Trial.</title>
        <authorList>
            <person name="Christensen J."/>
            <person name="Jensen C."/>
            <person name="Dargis R."/>
            <person name="Nielsen X."/>
            <person name="Pries- Heje M."/>
            <person name="Wiingaard C."/>
            <person name="Ihlemann N."/>
            <person name="Gill S."/>
            <person name="Bruun N."/>
            <person name="Elming H."/>
            <person name="Povlsen J."/>
            <person name="Madsen T."/>
            <person name="Jensen K."/>
            <person name="Fuursted K."/>
            <person name="Ostergaard L."/>
            <person name="Christiansen U."/>
            <person name="Rosenvinge F."/>
            <person name="Helweg-Larsen J."/>
            <person name="Fosbol E."/>
            <person name="Kober L."/>
            <person name="Torp-Pedersen C."/>
            <person name="Tonder N."/>
            <person name="Moser C."/>
            <person name="Iversen K."/>
            <person name="Bundgaard H."/>
        </authorList>
    </citation>
    <scope>NUCLEOTIDE SEQUENCE [LARGE SCALE GENOMIC DNA]</scope>
    <source>
        <strain evidence="2 3">K16259064</strain>
    </source>
</reference>
<dbReference type="Proteomes" id="UP001207177">
    <property type="component" value="Unassembled WGS sequence"/>
</dbReference>